<dbReference type="Proteomes" id="UP000187495">
    <property type="component" value="Unassembled WGS sequence"/>
</dbReference>
<keyword evidence="1" id="KW-0472">Membrane</keyword>
<proteinExistence type="predicted"/>
<feature type="transmembrane region" description="Helical" evidence="1">
    <location>
        <begin position="45"/>
        <end position="64"/>
    </location>
</feature>
<protein>
    <submittedName>
        <fullName evidence="2">Uncharacterized protein</fullName>
    </submittedName>
</protein>
<feature type="transmembrane region" description="Helical" evidence="1">
    <location>
        <begin position="84"/>
        <end position="105"/>
    </location>
</feature>
<feature type="transmembrane region" description="Helical" evidence="1">
    <location>
        <begin position="12"/>
        <end position="33"/>
    </location>
</feature>
<reference evidence="3" key="1">
    <citation type="submission" date="2017-01" db="EMBL/GenBank/DDBJ databases">
        <authorList>
            <person name="Varghese N."/>
            <person name="Submissions S."/>
        </authorList>
    </citation>
    <scope>NUCLEOTIDE SEQUENCE [LARGE SCALE GENOMIC DNA]</scope>
    <source>
        <strain evidence="3">DSM 21768</strain>
    </source>
</reference>
<evidence type="ECO:0000256" key="1">
    <source>
        <dbReference type="SAM" id="Phobius"/>
    </source>
</evidence>
<gene>
    <name evidence="2" type="ORF">SAMN02745664_1365</name>
</gene>
<feature type="transmembrane region" description="Helical" evidence="1">
    <location>
        <begin position="117"/>
        <end position="137"/>
    </location>
</feature>
<evidence type="ECO:0000313" key="3">
    <source>
        <dbReference type="Proteomes" id="UP000187495"/>
    </source>
</evidence>
<dbReference type="EMBL" id="FTNU01000036">
    <property type="protein sequence ID" value="SIS10221.1"/>
    <property type="molecule type" value="Genomic_DNA"/>
</dbReference>
<accession>A0A1N7GCB6</accession>
<organism evidence="2 3">
    <name type="scientific">Moraxella cuniculi DSM 21768</name>
    <dbReference type="NCBI Taxonomy" id="1122245"/>
    <lineage>
        <taxon>Bacteria</taxon>
        <taxon>Pseudomonadati</taxon>
        <taxon>Pseudomonadota</taxon>
        <taxon>Gammaproteobacteria</taxon>
        <taxon>Moraxellales</taxon>
        <taxon>Moraxellaceae</taxon>
        <taxon>Moraxella</taxon>
    </lineage>
</organism>
<sequence length="138" mass="16455">MIFAPVDLSLIWIVILQPIFGVFFIGVGIYWIWGKNKIRYYLLNHSLYISGVYFLCVLSNYFLTINVWPNYLKQASTIVILYELYWFINTLSFIGLFFVFLYNTYFRKSLLMQLRIFKTHCSLVFLSIFVTMALIFFG</sequence>
<name>A0A1N7GCB6_9GAMM</name>
<evidence type="ECO:0000313" key="2">
    <source>
        <dbReference type="EMBL" id="SIS10221.1"/>
    </source>
</evidence>
<dbReference type="STRING" id="34061.B0189_08930"/>
<keyword evidence="3" id="KW-1185">Reference proteome</keyword>
<keyword evidence="1" id="KW-1133">Transmembrane helix</keyword>
<dbReference type="AlphaFoldDB" id="A0A1N7GCB6"/>
<keyword evidence="1" id="KW-0812">Transmembrane</keyword>